<dbReference type="EMBL" id="KZ613490">
    <property type="protein sequence ID" value="PMD19294.1"/>
    <property type="molecule type" value="Genomic_DNA"/>
</dbReference>
<name>A0A2J6PZ99_9HELO</name>
<evidence type="ECO:0000256" key="1">
    <source>
        <dbReference type="SAM" id="Phobius"/>
    </source>
</evidence>
<keyword evidence="1" id="KW-1133">Transmembrane helix</keyword>
<gene>
    <name evidence="2" type="ORF">NA56DRAFT_647345</name>
</gene>
<feature type="transmembrane region" description="Helical" evidence="1">
    <location>
        <begin position="38"/>
        <end position="61"/>
    </location>
</feature>
<dbReference type="OrthoDB" id="3535030at2759"/>
<accession>A0A2J6PZ99</accession>
<keyword evidence="1" id="KW-0812">Transmembrane</keyword>
<protein>
    <submittedName>
        <fullName evidence="2">Uncharacterized protein</fullName>
    </submittedName>
</protein>
<keyword evidence="1" id="KW-0472">Membrane</keyword>
<evidence type="ECO:0000313" key="2">
    <source>
        <dbReference type="EMBL" id="PMD19294.1"/>
    </source>
</evidence>
<proteinExistence type="predicted"/>
<keyword evidence="3" id="KW-1185">Reference proteome</keyword>
<dbReference type="AlphaFoldDB" id="A0A2J6PZ99"/>
<sequence>MLRKVLAVLAINVFLFLVVLFSFLAADVYTISYLTPIAHFLALILSPFAPLIAPCMFGTFLKVCQHETCPGKKTWVFVMACWCFNSAQVVYRDVRSLWSWTGEDDALEICGVRECKGSWVEVGLLVVVVLGQWRGWRWDVGLIGKFVEAIVEHGRKEEEAKRLKALENDVEKRIAVNEKMQTMAEAEVAVADVDKAALQERIEDVERKEVEKV</sequence>
<reference evidence="2 3" key="1">
    <citation type="submission" date="2016-05" db="EMBL/GenBank/DDBJ databases">
        <title>A degradative enzymes factory behind the ericoid mycorrhizal symbiosis.</title>
        <authorList>
            <consortium name="DOE Joint Genome Institute"/>
            <person name="Martino E."/>
            <person name="Morin E."/>
            <person name="Grelet G."/>
            <person name="Kuo A."/>
            <person name="Kohler A."/>
            <person name="Daghino S."/>
            <person name="Barry K."/>
            <person name="Choi C."/>
            <person name="Cichocki N."/>
            <person name="Clum A."/>
            <person name="Copeland A."/>
            <person name="Hainaut M."/>
            <person name="Haridas S."/>
            <person name="Labutti K."/>
            <person name="Lindquist E."/>
            <person name="Lipzen A."/>
            <person name="Khouja H.-R."/>
            <person name="Murat C."/>
            <person name="Ohm R."/>
            <person name="Olson A."/>
            <person name="Spatafora J."/>
            <person name="Veneault-Fourrey C."/>
            <person name="Henrissat B."/>
            <person name="Grigoriev I."/>
            <person name="Martin F."/>
            <person name="Perotto S."/>
        </authorList>
    </citation>
    <scope>NUCLEOTIDE SEQUENCE [LARGE SCALE GENOMIC DNA]</scope>
    <source>
        <strain evidence="2 3">UAMH 7357</strain>
    </source>
</reference>
<dbReference type="Proteomes" id="UP000235672">
    <property type="component" value="Unassembled WGS sequence"/>
</dbReference>
<organism evidence="2 3">
    <name type="scientific">Hyaloscypha hepaticicola</name>
    <dbReference type="NCBI Taxonomy" id="2082293"/>
    <lineage>
        <taxon>Eukaryota</taxon>
        <taxon>Fungi</taxon>
        <taxon>Dikarya</taxon>
        <taxon>Ascomycota</taxon>
        <taxon>Pezizomycotina</taxon>
        <taxon>Leotiomycetes</taxon>
        <taxon>Helotiales</taxon>
        <taxon>Hyaloscyphaceae</taxon>
        <taxon>Hyaloscypha</taxon>
    </lineage>
</organism>
<feature type="transmembrane region" description="Helical" evidence="1">
    <location>
        <begin position="6"/>
        <end position="26"/>
    </location>
</feature>
<evidence type="ECO:0000313" key="3">
    <source>
        <dbReference type="Proteomes" id="UP000235672"/>
    </source>
</evidence>